<protein>
    <recommendedName>
        <fullName evidence="3">Response regulator</fullName>
    </recommendedName>
</protein>
<evidence type="ECO:0000313" key="1">
    <source>
        <dbReference type="EMBL" id="MBD2756585.1"/>
    </source>
</evidence>
<dbReference type="SUPFAM" id="SSF52172">
    <property type="entry name" value="CheY-like"/>
    <property type="match status" value="1"/>
</dbReference>
<organism evidence="1 2">
    <name type="scientific">Spirosoma validum</name>
    <dbReference type="NCBI Taxonomy" id="2771355"/>
    <lineage>
        <taxon>Bacteria</taxon>
        <taxon>Pseudomonadati</taxon>
        <taxon>Bacteroidota</taxon>
        <taxon>Cytophagia</taxon>
        <taxon>Cytophagales</taxon>
        <taxon>Cytophagaceae</taxon>
        <taxon>Spirosoma</taxon>
    </lineage>
</organism>
<gene>
    <name evidence="1" type="ORF">IC230_27120</name>
</gene>
<sequence>MEGIKDWVALLDEDEDDYLFWQHGFRSWATHLELHWFSSVHAFLSAAALGKSNPVALVIDGVVPRGEESKWLSTMLLHPSCEKACLIMLSAQLEEPQHQTYLNLGATDHLIKPVTVEELKSTVLRVSGHIADKR</sequence>
<name>A0A927B6Y0_9BACT</name>
<dbReference type="RefSeq" id="WP_191042205.1">
    <property type="nucleotide sequence ID" value="NZ_JACXAA010000013.1"/>
</dbReference>
<evidence type="ECO:0008006" key="3">
    <source>
        <dbReference type="Google" id="ProtNLM"/>
    </source>
</evidence>
<dbReference type="Proteomes" id="UP000653797">
    <property type="component" value="Unassembled WGS sequence"/>
</dbReference>
<dbReference type="InterPro" id="IPR011006">
    <property type="entry name" value="CheY-like_superfamily"/>
</dbReference>
<reference evidence="1" key="1">
    <citation type="submission" date="2020-09" db="EMBL/GenBank/DDBJ databases">
        <authorList>
            <person name="Kim M.K."/>
        </authorList>
    </citation>
    <scope>NUCLEOTIDE SEQUENCE</scope>
    <source>
        <strain evidence="1">BT704</strain>
    </source>
</reference>
<dbReference type="AlphaFoldDB" id="A0A927B6Y0"/>
<accession>A0A927B6Y0</accession>
<keyword evidence="2" id="KW-1185">Reference proteome</keyword>
<dbReference type="EMBL" id="JACXAA010000013">
    <property type="protein sequence ID" value="MBD2756585.1"/>
    <property type="molecule type" value="Genomic_DNA"/>
</dbReference>
<proteinExistence type="predicted"/>
<comment type="caution">
    <text evidence="1">The sequence shown here is derived from an EMBL/GenBank/DDBJ whole genome shotgun (WGS) entry which is preliminary data.</text>
</comment>
<dbReference type="Gene3D" id="3.40.50.2300">
    <property type="match status" value="1"/>
</dbReference>
<evidence type="ECO:0000313" key="2">
    <source>
        <dbReference type="Proteomes" id="UP000653797"/>
    </source>
</evidence>